<dbReference type="InterPro" id="IPR052907">
    <property type="entry name" value="Beta-lactamase/esterase"/>
</dbReference>
<gene>
    <name evidence="2" type="ORF">GCM10010528_13120</name>
</gene>
<accession>A0ABP6LAT8</accession>
<feature type="domain" description="Beta-lactamase-related" evidence="1">
    <location>
        <begin position="21"/>
        <end position="368"/>
    </location>
</feature>
<comment type="caution">
    <text evidence="2">The sequence shown here is derived from an EMBL/GenBank/DDBJ whole genome shotgun (WGS) entry which is preliminary data.</text>
</comment>
<organism evidence="2 3">
    <name type="scientific">Gordonia defluvii</name>
    <dbReference type="NCBI Taxonomy" id="283718"/>
    <lineage>
        <taxon>Bacteria</taxon>
        <taxon>Bacillati</taxon>
        <taxon>Actinomycetota</taxon>
        <taxon>Actinomycetes</taxon>
        <taxon>Mycobacteriales</taxon>
        <taxon>Gordoniaceae</taxon>
        <taxon>Gordonia</taxon>
    </lineage>
</organism>
<evidence type="ECO:0000313" key="2">
    <source>
        <dbReference type="EMBL" id="GAA3033426.1"/>
    </source>
</evidence>
<keyword evidence="3" id="KW-1185">Reference proteome</keyword>
<dbReference type="InterPro" id="IPR001466">
    <property type="entry name" value="Beta-lactam-related"/>
</dbReference>
<reference evidence="3" key="1">
    <citation type="journal article" date="2019" name="Int. J. Syst. Evol. Microbiol.">
        <title>The Global Catalogue of Microorganisms (GCM) 10K type strain sequencing project: providing services to taxonomists for standard genome sequencing and annotation.</title>
        <authorList>
            <consortium name="The Broad Institute Genomics Platform"/>
            <consortium name="The Broad Institute Genome Sequencing Center for Infectious Disease"/>
            <person name="Wu L."/>
            <person name="Ma J."/>
        </authorList>
    </citation>
    <scope>NUCLEOTIDE SEQUENCE [LARGE SCALE GENOMIC DNA]</scope>
    <source>
        <strain evidence="3">JCM 14234</strain>
    </source>
</reference>
<protein>
    <submittedName>
        <fullName evidence="2">Serine hydrolase domain-containing protein</fullName>
    </submittedName>
</protein>
<dbReference type="Proteomes" id="UP001501035">
    <property type="component" value="Unassembled WGS sequence"/>
</dbReference>
<dbReference type="SUPFAM" id="SSF56601">
    <property type="entry name" value="beta-lactamase/transpeptidase-like"/>
    <property type="match status" value="1"/>
</dbReference>
<dbReference type="GO" id="GO:0016787">
    <property type="term" value="F:hydrolase activity"/>
    <property type="evidence" value="ECO:0007669"/>
    <property type="project" value="UniProtKB-KW"/>
</dbReference>
<evidence type="ECO:0000313" key="3">
    <source>
        <dbReference type="Proteomes" id="UP001501035"/>
    </source>
</evidence>
<sequence length="405" mass="42730">MAVHGISDPRFDRVRVAFRRLLAGRINGGGALCVYEDGVPVLDIWGGTSDRRGTAAWTPSTGAMLYSASKGLSAIVVHRLADRGLIDYDEPVATYWPEFASAGGERVTVRKLMLHRGGHSQLRGIAAHPSELLDHELMQSRLAAALPDRHYGKPAYHALTFGWLLAGLAGAVTGLSMRELWAAELSGPLGIDELSLGAPGPGSPLTLAEVVDPFRLGNAGLRDPVLKVMGRLPSPLGPLAGGIDAGRGSARLFKAQDPAIFEAEMGAANGVASARALARIYAPLAGDGTLDGQRFLSAQTVAAFEGPFRRKADRALGVPMSWNHGFHRAPIPVVNGFGHVGYSGCFGWADRETGMSVGFVHNRLTSTVVADLGIFLWLLPMITRAASGTQKGAKLALHQGQSPGS</sequence>
<dbReference type="PANTHER" id="PTHR43319">
    <property type="entry name" value="BETA-LACTAMASE-RELATED"/>
    <property type="match status" value="1"/>
</dbReference>
<dbReference type="InterPro" id="IPR012338">
    <property type="entry name" value="Beta-lactam/transpept-like"/>
</dbReference>
<name>A0ABP6LAT8_9ACTN</name>
<dbReference type="Gene3D" id="3.40.710.10">
    <property type="entry name" value="DD-peptidase/beta-lactamase superfamily"/>
    <property type="match status" value="1"/>
</dbReference>
<proteinExistence type="predicted"/>
<dbReference type="EMBL" id="BAAAVS010000020">
    <property type="protein sequence ID" value="GAA3033426.1"/>
    <property type="molecule type" value="Genomic_DNA"/>
</dbReference>
<dbReference type="PANTHER" id="PTHR43319:SF3">
    <property type="entry name" value="BETA-LACTAMASE-RELATED DOMAIN-CONTAINING PROTEIN"/>
    <property type="match status" value="1"/>
</dbReference>
<evidence type="ECO:0000259" key="1">
    <source>
        <dbReference type="Pfam" id="PF00144"/>
    </source>
</evidence>
<keyword evidence="2" id="KW-0378">Hydrolase</keyword>
<dbReference type="Pfam" id="PF00144">
    <property type="entry name" value="Beta-lactamase"/>
    <property type="match status" value="1"/>
</dbReference>